<dbReference type="Pfam" id="PF13529">
    <property type="entry name" value="Peptidase_C39_2"/>
    <property type="match status" value="1"/>
</dbReference>
<sequence>MPTSRFFAILKADSPIHSEINSKNAMLKTQDAYFRTCMTAIAVLALCGFLTPAGPAAAASVADSVRGKILLDVEQNGEAWYVTVMPAERHYLGRPDDAFAIMRDLGLGISDADLAKIPAKDDAFAGDATLRDRVAGRILLQVEAHGEAWYVDPADRKRYYLGRPADAFAIMRELGLGITSADLAGIPVALSDPKSVANDVAFASQAPLGNWSDRREQEGCEEASAYMAVKWARRETFSLAEAERFIQDVSDWEKATYGHYEDTSAQDTADRIIKGYLKYGAVETKQEIGVDDVYRALAEGGVVVLPVNGRLLPNPYFTSPGPIRHMILVIGYDAATDQFIVNESGTRHGAGFRYARTDLASALMDYPTGYHETIVPGKTAMVVVKAE</sequence>
<reference evidence="2" key="1">
    <citation type="journal article" date="2015" name="J. Microbiol. Biotechnol.">
        <title>Functional Metagenome Mining of Soil for a Novel Gentamicin Resistance Gene.</title>
        <authorList>
            <person name="Im H."/>
            <person name="Kim K.M."/>
            <person name="Lee S.H."/>
            <person name="Ryu C.M."/>
        </authorList>
    </citation>
    <scope>NUCLEOTIDE SEQUENCE</scope>
</reference>
<protein>
    <submittedName>
        <fullName evidence="2">Peptidase C39-like family protein</fullName>
    </submittedName>
</protein>
<dbReference type="Gene3D" id="3.90.70.10">
    <property type="entry name" value="Cysteine proteinases"/>
    <property type="match status" value="1"/>
</dbReference>
<evidence type="ECO:0000259" key="1">
    <source>
        <dbReference type="Pfam" id="PF13529"/>
    </source>
</evidence>
<accession>A0A0U3UF28</accession>
<evidence type="ECO:0000313" key="2">
    <source>
        <dbReference type="EMBL" id="ALV85551.1"/>
    </source>
</evidence>
<dbReference type="AlphaFoldDB" id="A0A0U3UF28"/>
<dbReference type="EMBL" id="KU240005">
    <property type="protein sequence ID" value="ALV85551.1"/>
    <property type="molecule type" value="Genomic_DNA"/>
</dbReference>
<name>A0A0U3UF28_9BACT</name>
<organism evidence="2">
    <name type="scientific">uncultured bacterium pA1</name>
    <dbReference type="NCBI Taxonomy" id="1776268"/>
    <lineage>
        <taxon>Bacteria</taxon>
        <taxon>environmental samples</taxon>
    </lineage>
</organism>
<feature type="domain" description="Peptidase C39-like" evidence="1">
    <location>
        <begin position="205"/>
        <end position="343"/>
    </location>
</feature>
<dbReference type="InterPro" id="IPR039564">
    <property type="entry name" value="Peptidase_C39-like"/>
</dbReference>
<proteinExistence type="predicted"/>